<accession>A0A0D7WDJ9</accession>
<dbReference type="STRING" id="1435349.PW52_03760"/>
<dbReference type="AlphaFoldDB" id="A0A0D7WDJ9"/>
<sequence>MKHKHLKGLNTLRFFAAFLVVIYHGKHHVNKMGVDFAENWTIFNRGIEAVSFFFVLSGFLITFLAINEINYRGRVNYKNFFLRRVFRIMPLYYLILFLMLFFLGFAAPKLLSQENVLVFPMLKGTLLYVFMIPNLVKPLWPDIPGGMNIFWSIGVEEQFYLIFPVLIYLYLKSKNKVYTLLTVFLLYYICYMLVYYNVFNLNQVLVKFILTLKFHYMLMGMTLAEFAQKAILKEKLVKLINKDIYQLVSFGLVICFLFLDIEYPKLLEDILLCLIFSNLIFVVAFRTRGSLLNYNVKFLSYFGVISYGIYLIHPLASYFVRMLIVKIQFLNKLFINYPIIYIMILFMVTLLCSHVSYKFFEKPFLKFKEKFR</sequence>
<dbReference type="InterPro" id="IPR050879">
    <property type="entry name" value="Acyltransferase_3"/>
</dbReference>
<feature type="transmembrane region" description="Helical" evidence="1">
    <location>
        <begin position="178"/>
        <end position="198"/>
    </location>
</feature>
<evidence type="ECO:0000313" key="3">
    <source>
        <dbReference type="EMBL" id="KJD36763.1"/>
    </source>
</evidence>
<feature type="transmembrane region" description="Helical" evidence="1">
    <location>
        <begin position="149"/>
        <end position="171"/>
    </location>
</feature>
<dbReference type="PATRIC" id="fig|1435349.4.peg.1455"/>
<dbReference type="RefSeq" id="WP_044631577.1">
    <property type="nucleotide sequence ID" value="NZ_JTDW01000002.1"/>
</dbReference>
<dbReference type="InterPro" id="IPR002656">
    <property type="entry name" value="Acyl_transf_3_dom"/>
</dbReference>
<evidence type="ECO:0000256" key="1">
    <source>
        <dbReference type="SAM" id="Phobius"/>
    </source>
</evidence>
<name>A0A0D7WDJ9_9FLAO</name>
<dbReference type="PANTHER" id="PTHR23028">
    <property type="entry name" value="ACETYLTRANSFERASE"/>
    <property type="match status" value="1"/>
</dbReference>
<feature type="transmembrane region" description="Helical" evidence="1">
    <location>
        <begin position="49"/>
        <end position="70"/>
    </location>
</feature>
<feature type="transmembrane region" description="Helical" evidence="1">
    <location>
        <begin position="91"/>
        <end position="111"/>
    </location>
</feature>
<feature type="transmembrane region" description="Helical" evidence="1">
    <location>
        <begin position="339"/>
        <end position="360"/>
    </location>
</feature>
<reference evidence="3 4" key="1">
    <citation type="submission" date="2014-11" db="EMBL/GenBank/DDBJ databases">
        <title>Tamlana sedimentorum sp. nov., isolated from shallow sand sediments of the Sea of Japan.</title>
        <authorList>
            <person name="Romanenko L.A."/>
        </authorList>
    </citation>
    <scope>NUCLEOTIDE SEQUENCE [LARGE SCALE GENOMIC DNA]</scope>
    <source>
        <strain evidence="3 4">JCM 19808</strain>
    </source>
</reference>
<dbReference type="Proteomes" id="UP000032578">
    <property type="component" value="Unassembled WGS sequence"/>
</dbReference>
<feature type="transmembrane region" description="Helical" evidence="1">
    <location>
        <begin position="244"/>
        <end position="263"/>
    </location>
</feature>
<comment type="caution">
    <text evidence="3">The sequence shown here is derived from an EMBL/GenBank/DDBJ whole genome shotgun (WGS) entry which is preliminary data.</text>
</comment>
<feature type="transmembrane region" description="Helical" evidence="1">
    <location>
        <begin position="298"/>
        <end position="319"/>
    </location>
</feature>
<dbReference type="GO" id="GO:0016020">
    <property type="term" value="C:membrane"/>
    <property type="evidence" value="ECO:0007669"/>
    <property type="project" value="TreeGrafter"/>
</dbReference>
<dbReference type="GO" id="GO:0016747">
    <property type="term" value="F:acyltransferase activity, transferring groups other than amino-acyl groups"/>
    <property type="evidence" value="ECO:0007669"/>
    <property type="project" value="InterPro"/>
</dbReference>
<dbReference type="OrthoDB" id="290051at2"/>
<feature type="transmembrane region" description="Helical" evidence="1">
    <location>
        <begin position="12"/>
        <end position="29"/>
    </location>
</feature>
<organism evidence="3 4">
    <name type="scientific">Neotamlana sedimentorum</name>
    <dbReference type="NCBI Taxonomy" id="1435349"/>
    <lineage>
        <taxon>Bacteria</taxon>
        <taxon>Pseudomonadati</taxon>
        <taxon>Bacteroidota</taxon>
        <taxon>Flavobacteriia</taxon>
        <taxon>Flavobacteriales</taxon>
        <taxon>Flavobacteriaceae</taxon>
        <taxon>Neotamlana</taxon>
    </lineage>
</organism>
<feature type="transmembrane region" description="Helical" evidence="1">
    <location>
        <begin position="269"/>
        <end position="286"/>
    </location>
</feature>
<keyword evidence="4" id="KW-1185">Reference proteome</keyword>
<feature type="domain" description="Acyltransferase 3" evidence="2">
    <location>
        <begin position="7"/>
        <end position="352"/>
    </location>
</feature>
<dbReference type="PANTHER" id="PTHR23028:SF53">
    <property type="entry name" value="ACYL_TRANSF_3 DOMAIN-CONTAINING PROTEIN"/>
    <property type="match status" value="1"/>
</dbReference>
<keyword evidence="1" id="KW-1133">Transmembrane helix</keyword>
<gene>
    <name evidence="3" type="ORF">PW52_03760</name>
</gene>
<evidence type="ECO:0000313" key="4">
    <source>
        <dbReference type="Proteomes" id="UP000032578"/>
    </source>
</evidence>
<dbReference type="GO" id="GO:0009103">
    <property type="term" value="P:lipopolysaccharide biosynthetic process"/>
    <property type="evidence" value="ECO:0007669"/>
    <property type="project" value="TreeGrafter"/>
</dbReference>
<keyword evidence="1" id="KW-0472">Membrane</keyword>
<keyword evidence="1" id="KW-0812">Transmembrane</keyword>
<proteinExistence type="predicted"/>
<dbReference type="Pfam" id="PF01757">
    <property type="entry name" value="Acyl_transf_3"/>
    <property type="match status" value="1"/>
</dbReference>
<dbReference type="EMBL" id="JTDW01000002">
    <property type="protein sequence ID" value="KJD36763.1"/>
    <property type="molecule type" value="Genomic_DNA"/>
</dbReference>
<protein>
    <recommendedName>
        <fullName evidence="2">Acyltransferase 3 domain-containing protein</fullName>
    </recommendedName>
</protein>
<evidence type="ECO:0000259" key="2">
    <source>
        <dbReference type="Pfam" id="PF01757"/>
    </source>
</evidence>